<sequence>MVSNRSPQSLCTRCYMLDADLLVDLILSRPSISADYASFLWQCLQQRQIHGCITELGYQRLCIIMNQRDARHALTLAEVLMRMLTVCRSDANIWLRANSQPFEYDSAEEIACALHYRMDGLITHRPEQFEGAGIPVLSPRDVLESHLRRSLQPPSHHSFPLPARSITHLANWRNGQFDTSWLPLADIWDQGHLGTICRDASPYAAPSSAGGTRPVARGKFVEVRHFDRRLERVALIVQICPMQQPDVFDLSVICAARDGGDLPAGLQLWVVDQQGQESMVAQPSRSGRATLQFEGQAGEAFDVVISLGGDRHVETFLI</sequence>
<reference evidence="1 2" key="1">
    <citation type="submission" date="2020-05" db="EMBL/GenBank/DDBJ databases">
        <title>Complete genome sequence of of a novel Thermoleptolyngbya strain isolated from hot springs of Ganzi, Sichuan China.</title>
        <authorList>
            <person name="Tang J."/>
            <person name="Daroch M."/>
            <person name="Li L."/>
            <person name="Waleron K."/>
            <person name="Waleron M."/>
            <person name="Waleron M."/>
        </authorList>
    </citation>
    <scope>NUCLEOTIDE SEQUENCE [LARGE SCALE GENOMIC DNA]</scope>
    <source>
        <strain evidence="1 2">PKUAC-SCTA183</strain>
    </source>
</reference>
<dbReference type="Proteomes" id="UP000505210">
    <property type="component" value="Chromosome"/>
</dbReference>
<evidence type="ECO:0008006" key="3">
    <source>
        <dbReference type="Google" id="ProtNLM"/>
    </source>
</evidence>
<organism evidence="1 2">
    <name type="scientific">Thermoleptolyngbya sichuanensis A183</name>
    <dbReference type="NCBI Taxonomy" id="2737172"/>
    <lineage>
        <taxon>Bacteria</taxon>
        <taxon>Bacillati</taxon>
        <taxon>Cyanobacteriota</taxon>
        <taxon>Cyanophyceae</taxon>
        <taxon>Oculatellales</taxon>
        <taxon>Oculatellaceae</taxon>
        <taxon>Thermoleptolyngbya</taxon>
        <taxon>Thermoleptolyngbya sichuanensis</taxon>
    </lineage>
</organism>
<protein>
    <recommendedName>
        <fullName evidence="3">DUF1822 family protein</fullName>
    </recommendedName>
</protein>
<dbReference type="RefSeq" id="WP_172356536.1">
    <property type="nucleotide sequence ID" value="NZ_CP053661.1"/>
</dbReference>
<dbReference type="KEGG" id="theu:HPC62_13725"/>
<gene>
    <name evidence="1" type="ORF">HPC62_13725</name>
</gene>
<keyword evidence="2" id="KW-1185">Reference proteome</keyword>
<name>A0A6M8B9G0_9CYAN</name>
<accession>A0A6M8B9G0</accession>
<proteinExistence type="predicted"/>
<evidence type="ECO:0000313" key="2">
    <source>
        <dbReference type="Proteomes" id="UP000505210"/>
    </source>
</evidence>
<dbReference type="EMBL" id="CP053661">
    <property type="protein sequence ID" value="QKD83108.1"/>
    <property type="molecule type" value="Genomic_DNA"/>
</dbReference>
<dbReference type="AlphaFoldDB" id="A0A6M8B9G0"/>
<evidence type="ECO:0000313" key="1">
    <source>
        <dbReference type="EMBL" id="QKD83108.1"/>
    </source>
</evidence>